<evidence type="ECO:0000256" key="5">
    <source>
        <dbReference type="RuleBase" id="RU004203"/>
    </source>
</evidence>
<dbReference type="PANTHER" id="PTHR32194:SF2">
    <property type="entry name" value="PROTEASOME SUBUNIT BETA TYPE-1"/>
    <property type="match status" value="1"/>
</dbReference>
<proteinExistence type="inferred from homology"/>
<keyword evidence="6" id="KW-1185">Reference proteome</keyword>
<sequence length="213" mass="23795">METVIGLKGKDFVLLAADTMLAKSIFFLRDNSSKIRILSRNCMMGVIGNDGDAMHFTDFISTHISLYEIKNGYPMETQTVVHFTRHHLLANVASKVKYMVAMLLACFDPKRGPNLCFIDAHGASQSLNYSGHGIGHTICMSIFHMLWKPGLTIEGGQSIIRKCVAEIQNRLIVNLRHFEVYLVDKDGIRKLDSVGGKQVDLINQECIVPITRA</sequence>
<comment type="subcellular location">
    <subcellularLocation>
        <location evidence="5">Cytoplasm</location>
    </subcellularLocation>
    <subcellularLocation>
        <location evidence="5">Nucleus</location>
    </subcellularLocation>
</comment>
<keyword evidence="2 5" id="KW-0647">Proteasome</keyword>
<dbReference type="OrthoDB" id="268428at2759"/>
<dbReference type="InterPro" id="IPR023333">
    <property type="entry name" value="Proteasome_suB-type"/>
</dbReference>
<gene>
    <name evidence="7" type="primary">LOC111596082</name>
</gene>
<dbReference type="GO" id="GO:0005737">
    <property type="term" value="C:cytoplasm"/>
    <property type="evidence" value="ECO:0007669"/>
    <property type="project" value="UniProtKB-SubCell"/>
</dbReference>
<dbReference type="InterPro" id="IPR001353">
    <property type="entry name" value="Proteasome_sua/b"/>
</dbReference>
<dbReference type="InterPro" id="IPR029055">
    <property type="entry name" value="Ntn_hydrolases_N"/>
</dbReference>
<comment type="subunit">
    <text evidence="4">The 26S proteasome consists of a 20S proteasome core and two 19S regulatory subunits. The 20S proteasome core is composed of 28 subunits that are arranged in four stacked rings, resulting in a barrel-shaped structure. The two end rings are each formed by seven alpha subunits, and the two central rings are each formed by seven beta subunits. The catalytic chamber with the active sites is on the inside of the barrel.</text>
</comment>
<evidence type="ECO:0000256" key="3">
    <source>
        <dbReference type="ARBA" id="ARBA00024953"/>
    </source>
</evidence>
<name>A0A6J1LHT6_DROHY</name>
<dbReference type="AlphaFoldDB" id="A0A6J1LHT6"/>
<protein>
    <recommendedName>
        <fullName evidence="5">Proteasome subunit beta</fullName>
    </recommendedName>
</protein>
<keyword evidence="1 5" id="KW-0963">Cytoplasm</keyword>
<evidence type="ECO:0000313" key="7">
    <source>
        <dbReference type="RefSeq" id="XP_023165910.1"/>
    </source>
</evidence>
<dbReference type="PANTHER" id="PTHR32194">
    <property type="entry name" value="METALLOPROTEASE TLDD"/>
    <property type="match status" value="1"/>
</dbReference>
<dbReference type="KEGG" id="dhe:111596082"/>
<dbReference type="GO" id="GO:0051603">
    <property type="term" value="P:proteolysis involved in protein catabolic process"/>
    <property type="evidence" value="ECO:0007669"/>
    <property type="project" value="InterPro"/>
</dbReference>
<evidence type="ECO:0000256" key="4">
    <source>
        <dbReference type="ARBA" id="ARBA00026071"/>
    </source>
</evidence>
<dbReference type="GO" id="GO:0005634">
    <property type="term" value="C:nucleus"/>
    <property type="evidence" value="ECO:0007669"/>
    <property type="project" value="UniProtKB-SubCell"/>
</dbReference>
<dbReference type="InterPro" id="IPR016050">
    <property type="entry name" value="Proteasome_bsu_CS"/>
</dbReference>
<dbReference type="PROSITE" id="PS00854">
    <property type="entry name" value="PROTEASOME_BETA_1"/>
    <property type="match status" value="1"/>
</dbReference>
<accession>A0A6J1LHT6</accession>
<dbReference type="SUPFAM" id="SSF56235">
    <property type="entry name" value="N-terminal nucleophile aminohydrolases (Ntn hydrolases)"/>
    <property type="match status" value="1"/>
</dbReference>
<evidence type="ECO:0000256" key="1">
    <source>
        <dbReference type="ARBA" id="ARBA00022490"/>
    </source>
</evidence>
<dbReference type="GO" id="GO:0005839">
    <property type="term" value="C:proteasome core complex"/>
    <property type="evidence" value="ECO:0007669"/>
    <property type="project" value="InterPro"/>
</dbReference>
<comment type="function">
    <text evidence="3">Non-catalytic component of the proteasome, a multicatalytic proteinase complex which is characterized by its ability to cleave peptides with Arg, Phe, Tyr, Leu, and Glu adjacent to the leaving group at neutral or slightly basic pH. The proteasome has an ATP-dependent proteolytic activity.</text>
</comment>
<comment type="similarity">
    <text evidence="5">Belongs to the peptidase T1B family.</text>
</comment>
<evidence type="ECO:0000313" key="6">
    <source>
        <dbReference type="Proteomes" id="UP000504633"/>
    </source>
</evidence>
<dbReference type="Pfam" id="PF00227">
    <property type="entry name" value="Proteasome"/>
    <property type="match status" value="1"/>
</dbReference>
<keyword evidence="5" id="KW-0539">Nucleus</keyword>
<dbReference type="OMA" id="CMMSTIG"/>
<dbReference type="Gene3D" id="3.60.20.10">
    <property type="entry name" value="Glutamine Phosphoribosylpyrophosphate, subunit 1, domain 1"/>
    <property type="match status" value="1"/>
</dbReference>
<dbReference type="GeneID" id="111596082"/>
<reference evidence="7" key="1">
    <citation type="submission" date="2025-08" db="UniProtKB">
        <authorList>
            <consortium name="RefSeq"/>
        </authorList>
    </citation>
    <scope>IDENTIFICATION</scope>
    <source>
        <strain evidence="7">15085-1641.00</strain>
        <tissue evidence="7">Whole body</tissue>
    </source>
</reference>
<comment type="subunit">
    <text evidence="5">Component of the proteasome complex.</text>
</comment>
<dbReference type="Proteomes" id="UP000504633">
    <property type="component" value="Unplaced"/>
</dbReference>
<comment type="function">
    <text evidence="5">Component of the proteasome, a multicatalytic proteinase complex which is characterized by its ability to cleave peptides with Arg, Phe, Tyr, Leu, and Glu adjacent to the leaving group at neutral or slightly basic pH. The proteasome has an ATP-dependent proteolytic activity.</text>
</comment>
<evidence type="ECO:0000256" key="2">
    <source>
        <dbReference type="ARBA" id="ARBA00022942"/>
    </source>
</evidence>
<dbReference type="RefSeq" id="XP_023165910.1">
    <property type="nucleotide sequence ID" value="XM_023310142.2"/>
</dbReference>
<organism evidence="6 7">
    <name type="scientific">Drosophila hydei</name>
    <name type="common">Fruit fly</name>
    <dbReference type="NCBI Taxonomy" id="7224"/>
    <lineage>
        <taxon>Eukaryota</taxon>
        <taxon>Metazoa</taxon>
        <taxon>Ecdysozoa</taxon>
        <taxon>Arthropoda</taxon>
        <taxon>Hexapoda</taxon>
        <taxon>Insecta</taxon>
        <taxon>Pterygota</taxon>
        <taxon>Neoptera</taxon>
        <taxon>Endopterygota</taxon>
        <taxon>Diptera</taxon>
        <taxon>Brachycera</taxon>
        <taxon>Muscomorpha</taxon>
        <taxon>Ephydroidea</taxon>
        <taxon>Drosophilidae</taxon>
        <taxon>Drosophila</taxon>
    </lineage>
</organism>